<dbReference type="Gene3D" id="2.60.40.4330">
    <property type="entry name" value="Kinesin-like protein Kif23, Arf6-interacting domain"/>
    <property type="match status" value="1"/>
</dbReference>
<feature type="coiled-coil region" evidence="7">
    <location>
        <begin position="545"/>
        <end position="582"/>
    </location>
</feature>
<dbReference type="GO" id="GO:0007018">
    <property type="term" value="P:microtubule-based movement"/>
    <property type="evidence" value="ECO:0007669"/>
    <property type="project" value="InterPro"/>
</dbReference>
<dbReference type="InterPro" id="IPR038105">
    <property type="entry name" value="Kif23_Arf-bd_sf"/>
</dbReference>
<feature type="region of interest" description="Disordered" evidence="8">
    <location>
        <begin position="1"/>
        <end position="24"/>
    </location>
</feature>
<keyword evidence="5 6" id="KW-0505">Motor protein</keyword>
<evidence type="ECO:0000259" key="9">
    <source>
        <dbReference type="PROSITE" id="PS50067"/>
    </source>
</evidence>
<dbReference type="InterPro" id="IPR032384">
    <property type="entry name" value="Kif23_Arf-bd"/>
</dbReference>
<comment type="similarity">
    <text evidence="5 6">Belongs to the TRAFAC class myosin-kinesin ATPase superfamily. Kinesin family.</text>
</comment>
<dbReference type="GO" id="GO:0005634">
    <property type="term" value="C:nucleus"/>
    <property type="evidence" value="ECO:0007669"/>
    <property type="project" value="TreeGrafter"/>
</dbReference>
<protein>
    <recommendedName>
        <fullName evidence="6">Kinesin-like protein</fullName>
    </recommendedName>
</protein>
<dbReference type="InterPro" id="IPR036961">
    <property type="entry name" value="Kinesin_motor_dom_sf"/>
</dbReference>
<dbReference type="AlphaFoldDB" id="A0AAV5TMZ3"/>
<dbReference type="GO" id="GO:0005874">
    <property type="term" value="C:microtubule"/>
    <property type="evidence" value="ECO:0007669"/>
    <property type="project" value="UniProtKB-KW"/>
</dbReference>
<evidence type="ECO:0000313" key="10">
    <source>
        <dbReference type="EMBL" id="GMS95788.1"/>
    </source>
</evidence>
<feature type="binding site" evidence="5">
    <location>
        <begin position="111"/>
        <end position="118"/>
    </location>
    <ligand>
        <name>ATP</name>
        <dbReference type="ChEBI" id="CHEBI:30616"/>
    </ligand>
</feature>
<evidence type="ECO:0000256" key="2">
    <source>
        <dbReference type="ARBA" id="ARBA00022741"/>
    </source>
</evidence>
<keyword evidence="4" id="KW-0963">Cytoplasm</keyword>
<keyword evidence="3 5" id="KW-0067">ATP-binding</keyword>
<keyword evidence="6" id="KW-0493">Microtubule</keyword>
<dbReference type="GO" id="GO:0051256">
    <property type="term" value="P:mitotic spindle midzone assembly"/>
    <property type="evidence" value="ECO:0007669"/>
    <property type="project" value="TreeGrafter"/>
</dbReference>
<dbReference type="PROSITE" id="PS50067">
    <property type="entry name" value="KINESIN_MOTOR_2"/>
    <property type="match status" value="1"/>
</dbReference>
<dbReference type="PROSITE" id="PS00411">
    <property type="entry name" value="KINESIN_MOTOR_1"/>
    <property type="match status" value="1"/>
</dbReference>
<accession>A0AAV5TMZ3</accession>
<dbReference type="InterPro" id="IPR027640">
    <property type="entry name" value="Kinesin-like_fam"/>
</dbReference>
<reference evidence="10" key="1">
    <citation type="submission" date="2023-10" db="EMBL/GenBank/DDBJ databases">
        <title>Genome assembly of Pristionchus species.</title>
        <authorList>
            <person name="Yoshida K."/>
            <person name="Sommer R.J."/>
        </authorList>
    </citation>
    <scope>NUCLEOTIDE SEQUENCE</scope>
    <source>
        <strain evidence="10">RS0144</strain>
    </source>
</reference>
<evidence type="ECO:0000256" key="1">
    <source>
        <dbReference type="ARBA" id="ARBA00004245"/>
    </source>
</evidence>
<dbReference type="PANTHER" id="PTHR24115:SF600">
    <property type="entry name" value="KINESIN-LIKE PROTEIN KIF23"/>
    <property type="match status" value="1"/>
</dbReference>
<dbReference type="InterPro" id="IPR001752">
    <property type="entry name" value="Kinesin_motor_dom"/>
</dbReference>
<evidence type="ECO:0000256" key="3">
    <source>
        <dbReference type="ARBA" id="ARBA00022840"/>
    </source>
</evidence>
<evidence type="ECO:0000256" key="5">
    <source>
        <dbReference type="PROSITE-ProRule" id="PRU00283"/>
    </source>
</evidence>
<keyword evidence="7" id="KW-0175">Coiled coil</keyword>
<gene>
    <name evidence="10" type="ORF">PENTCL1PPCAC_17963</name>
</gene>
<evidence type="ECO:0000256" key="6">
    <source>
        <dbReference type="RuleBase" id="RU000394"/>
    </source>
</evidence>
<dbReference type="InterPro" id="IPR027417">
    <property type="entry name" value="P-loop_NTPase"/>
</dbReference>
<keyword evidence="4" id="KW-0206">Cytoskeleton</keyword>
<comment type="subcellular location">
    <subcellularLocation>
        <location evidence="1">Cytoplasm</location>
        <location evidence="1">Cytoskeleton</location>
    </subcellularLocation>
</comment>
<dbReference type="SUPFAM" id="SSF52540">
    <property type="entry name" value="P-loop containing nucleoside triphosphate hydrolases"/>
    <property type="match status" value="1"/>
</dbReference>
<name>A0AAV5TMZ3_9BILA</name>
<evidence type="ECO:0000256" key="4">
    <source>
        <dbReference type="ARBA" id="ARBA00023212"/>
    </source>
</evidence>
<dbReference type="GO" id="GO:0005524">
    <property type="term" value="F:ATP binding"/>
    <property type="evidence" value="ECO:0007669"/>
    <property type="project" value="UniProtKB-UniRule"/>
</dbReference>
<dbReference type="InterPro" id="IPR019821">
    <property type="entry name" value="Kinesin_motor_CS"/>
</dbReference>
<dbReference type="SMART" id="SM00129">
    <property type="entry name" value="KISc"/>
    <property type="match status" value="1"/>
</dbReference>
<dbReference type="Pfam" id="PF16540">
    <property type="entry name" value="MKLP1_Arf_bdg"/>
    <property type="match status" value="1"/>
</dbReference>
<dbReference type="Gene3D" id="3.40.850.10">
    <property type="entry name" value="Kinesin motor domain"/>
    <property type="match status" value="1"/>
</dbReference>
<dbReference type="Pfam" id="PF00225">
    <property type="entry name" value="Kinesin"/>
    <property type="match status" value="1"/>
</dbReference>
<dbReference type="GO" id="GO:0003777">
    <property type="term" value="F:microtubule motor activity"/>
    <property type="evidence" value="ECO:0007669"/>
    <property type="project" value="InterPro"/>
</dbReference>
<dbReference type="GO" id="GO:0005871">
    <property type="term" value="C:kinesin complex"/>
    <property type="evidence" value="ECO:0007669"/>
    <property type="project" value="TreeGrafter"/>
</dbReference>
<dbReference type="PANTHER" id="PTHR24115">
    <property type="entry name" value="KINESIN-RELATED"/>
    <property type="match status" value="1"/>
</dbReference>
<feature type="domain" description="Kinesin motor" evidence="9">
    <location>
        <begin position="26"/>
        <end position="422"/>
    </location>
</feature>
<dbReference type="EMBL" id="BTSX01000004">
    <property type="protein sequence ID" value="GMS95788.1"/>
    <property type="molecule type" value="Genomic_DNA"/>
</dbReference>
<sequence>MSTNRKRAHTPGERGKSKHKRSDKESLEVVCRLTPYEGNNPCLILADENTVECTPPVGVVQRNGQPNADKVYEFGRVLDETDTQKDVFERCSVDLIEHLVAGKNALLFTYGVTGSGKTYTMTGSSSRNQCGILPRTLDTIFNSIQHSVADKCVFFPTGKNAFDIRDKREAREEQRRYRLNSQEKTIDEDRFIETKKVDGYNDDYACAVFVSYVEIYNNYCYDLLDNGPVEQTPPSLDVHMDANQMVYVGKLREVEVSNADEALQILAQGDTRRRVCDTLLNKESSRSHSVFTIRLVMAPSMEEELYPVQDASRIVVGQLSLVDLAGSERAKRTLNTGDRLNEAAKINQSLMTLRQCFEKLRKNQRRAQQESVPYRDTKLTYLFKNFFEGTGKVRMIICANPRPDDYEENLNVLSFAEESQSVETRKGVDRLENMGGSRPPVPRKFYAGWNHEIDRCRPPALLDPLEVFPWEDVNRRSDDISMLREYSRRRGEEIGDDQIHILLNGLGEGLRSRLCVSDYEGSIIEELKVKEEELNEQRTSDAALIKKLKRENASLRSRLLVYEEDNGDRVEMEREMRRVREEENERIRVQRGRVEKTLEIANGGTSTVATLRNKFNERNEMTEQQIGSEGRPMREGKMADRNGYYDPKFPGTSHRRSQSASRVLDHQPTHGIPTGNILRPKMPTNSRKTRNLKADELKSSAAYVLTHQEVDDEGNISTSLIKGDCIPTAGGGTAVCFNIIEKVTHHSPTKATTRL</sequence>
<dbReference type="PRINTS" id="PR00380">
    <property type="entry name" value="KINESINHEAVY"/>
</dbReference>
<dbReference type="GO" id="GO:0008017">
    <property type="term" value="F:microtubule binding"/>
    <property type="evidence" value="ECO:0007669"/>
    <property type="project" value="InterPro"/>
</dbReference>
<evidence type="ECO:0000313" key="11">
    <source>
        <dbReference type="Proteomes" id="UP001432027"/>
    </source>
</evidence>
<dbReference type="GO" id="GO:0016887">
    <property type="term" value="F:ATP hydrolysis activity"/>
    <property type="evidence" value="ECO:0007669"/>
    <property type="project" value="TreeGrafter"/>
</dbReference>
<organism evidence="10 11">
    <name type="scientific">Pristionchus entomophagus</name>
    <dbReference type="NCBI Taxonomy" id="358040"/>
    <lineage>
        <taxon>Eukaryota</taxon>
        <taxon>Metazoa</taxon>
        <taxon>Ecdysozoa</taxon>
        <taxon>Nematoda</taxon>
        <taxon>Chromadorea</taxon>
        <taxon>Rhabditida</taxon>
        <taxon>Rhabditina</taxon>
        <taxon>Diplogasteromorpha</taxon>
        <taxon>Diplogasteroidea</taxon>
        <taxon>Neodiplogasteridae</taxon>
        <taxon>Pristionchus</taxon>
    </lineage>
</organism>
<evidence type="ECO:0000256" key="8">
    <source>
        <dbReference type="SAM" id="MobiDB-lite"/>
    </source>
</evidence>
<feature type="region of interest" description="Disordered" evidence="8">
    <location>
        <begin position="661"/>
        <end position="687"/>
    </location>
</feature>
<keyword evidence="2 5" id="KW-0547">Nucleotide-binding</keyword>
<keyword evidence="11" id="KW-1185">Reference proteome</keyword>
<proteinExistence type="inferred from homology"/>
<dbReference type="Proteomes" id="UP001432027">
    <property type="component" value="Unassembled WGS sequence"/>
</dbReference>
<evidence type="ECO:0000256" key="7">
    <source>
        <dbReference type="SAM" id="Coils"/>
    </source>
</evidence>
<comment type="caution">
    <text evidence="10">The sequence shown here is derived from an EMBL/GenBank/DDBJ whole genome shotgun (WGS) entry which is preliminary data.</text>
</comment>